<name>A0AAD1HA74_9MYCO</name>
<accession>A0AAD1HA74</accession>
<evidence type="ECO:0000256" key="1">
    <source>
        <dbReference type="SAM" id="MobiDB-lite"/>
    </source>
</evidence>
<feature type="region of interest" description="Disordered" evidence="1">
    <location>
        <begin position="1"/>
        <end position="39"/>
    </location>
</feature>
<sequence>MTPPQGATDPSYGRPRGSADPASQTEIAGTAVATNGRTTRSVPYPGIAGCSRKLPCQGWHRNFGELTDAREKSCDAPYTWQTTTDSVCKCWLRRAADPALKCPS</sequence>
<evidence type="ECO:0000313" key="3">
    <source>
        <dbReference type="Proteomes" id="UP000466681"/>
    </source>
</evidence>
<feature type="compositionally biased region" description="Polar residues" evidence="1">
    <location>
        <begin position="21"/>
        <end position="39"/>
    </location>
</feature>
<dbReference type="KEGG" id="mmor:MMOR_10940"/>
<dbReference type="AlphaFoldDB" id="A0AAD1HA74"/>
<proteinExistence type="predicted"/>
<keyword evidence="3" id="KW-1185">Reference proteome</keyword>
<protein>
    <submittedName>
        <fullName evidence="2">Uncharacterized protein</fullName>
    </submittedName>
</protein>
<organism evidence="2 3">
    <name type="scientific">Mycolicibacterium moriokaense</name>
    <dbReference type="NCBI Taxonomy" id="39691"/>
    <lineage>
        <taxon>Bacteria</taxon>
        <taxon>Bacillati</taxon>
        <taxon>Actinomycetota</taxon>
        <taxon>Actinomycetes</taxon>
        <taxon>Mycobacteriales</taxon>
        <taxon>Mycobacteriaceae</taxon>
        <taxon>Mycolicibacterium</taxon>
    </lineage>
</organism>
<evidence type="ECO:0000313" key="2">
    <source>
        <dbReference type="EMBL" id="BBX00158.1"/>
    </source>
</evidence>
<reference evidence="2 3" key="1">
    <citation type="journal article" date="2019" name="Emerg. Microbes Infect.">
        <title>Comprehensive subspecies identification of 175 nontuberculous mycobacteria species based on 7547 genomic profiles.</title>
        <authorList>
            <person name="Matsumoto Y."/>
            <person name="Kinjo T."/>
            <person name="Motooka D."/>
            <person name="Nabeya D."/>
            <person name="Jung N."/>
            <person name="Uechi K."/>
            <person name="Horii T."/>
            <person name="Iida T."/>
            <person name="Fujita J."/>
            <person name="Nakamura S."/>
        </authorList>
    </citation>
    <scope>NUCLEOTIDE SEQUENCE [LARGE SCALE GENOMIC DNA]</scope>
    <source>
        <strain evidence="2 3">JCM 6375</strain>
    </source>
</reference>
<dbReference type="Proteomes" id="UP000466681">
    <property type="component" value="Chromosome"/>
</dbReference>
<gene>
    <name evidence="2" type="ORF">MMOR_10940</name>
</gene>
<dbReference type="EMBL" id="AP022560">
    <property type="protein sequence ID" value="BBX00158.1"/>
    <property type="molecule type" value="Genomic_DNA"/>
</dbReference>